<reference evidence="4 5" key="1">
    <citation type="submission" date="2024-01" db="EMBL/GenBank/DDBJ databases">
        <authorList>
            <consortium name="Genoscope - CEA"/>
            <person name="William W."/>
        </authorList>
    </citation>
    <scope>NUCLEOTIDE SEQUENCE [LARGE SCALE GENOMIC DNA]</scope>
    <source>
        <strain evidence="4 5">29B2s-10</strain>
    </source>
</reference>
<dbReference type="EMBL" id="OZ004260">
    <property type="protein sequence ID" value="CAK7920490.1"/>
    <property type="molecule type" value="Genomic_DNA"/>
</dbReference>
<dbReference type="Pfam" id="PF00225">
    <property type="entry name" value="Kinesin"/>
    <property type="match status" value="1"/>
</dbReference>
<keyword evidence="1" id="KW-0547">Nucleotide-binding</keyword>
<keyword evidence="1" id="KW-0067">ATP-binding</keyword>
<keyword evidence="1" id="KW-0505">Motor protein</keyword>
<dbReference type="Gene3D" id="3.40.850.10">
    <property type="entry name" value="Kinesin motor domain"/>
    <property type="match status" value="1"/>
</dbReference>
<keyword evidence="2" id="KW-0175">Coiled coil</keyword>
<dbReference type="InterPro" id="IPR036961">
    <property type="entry name" value="Kinesin_motor_dom_sf"/>
</dbReference>
<comment type="similarity">
    <text evidence="1">Belongs to the TRAFAC class myosin-kinesin ATPase superfamily. Kinesin family.</text>
</comment>
<feature type="coiled-coil region" evidence="2">
    <location>
        <begin position="455"/>
        <end position="482"/>
    </location>
</feature>
<gene>
    <name evidence="4" type="ORF">CAAN4_H02982</name>
</gene>
<dbReference type="PROSITE" id="PS50067">
    <property type="entry name" value="KINESIN_MOTOR_2"/>
    <property type="match status" value="1"/>
</dbReference>
<dbReference type="PANTHER" id="PTHR47117">
    <property type="entry name" value="STAR-RELATED LIPID TRANSFER PROTEIN 9"/>
    <property type="match status" value="1"/>
</dbReference>
<evidence type="ECO:0000256" key="1">
    <source>
        <dbReference type="PROSITE-ProRule" id="PRU00283"/>
    </source>
</evidence>
<evidence type="ECO:0000259" key="3">
    <source>
        <dbReference type="PROSITE" id="PS50067"/>
    </source>
</evidence>
<organism evidence="4 5">
    <name type="scientific">[Candida] anglica</name>
    <dbReference type="NCBI Taxonomy" id="148631"/>
    <lineage>
        <taxon>Eukaryota</taxon>
        <taxon>Fungi</taxon>
        <taxon>Dikarya</taxon>
        <taxon>Ascomycota</taxon>
        <taxon>Saccharomycotina</taxon>
        <taxon>Pichiomycetes</taxon>
        <taxon>Debaryomycetaceae</taxon>
        <taxon>Kurtzmaniella</taxon>
    </lineage>
</organism>
<sequence length="533" mass="61336">MTDTSEGNIKVVVRVRPLLPREDENSHCLVTMPESNPKITLLEVPSTSSFYQRGNSEETPIKKYSFDESIWSYNSNDSNYIDNKKFYDQTSPQIIDHVFSGFNVCYLAYGQTGSGKTHTMMGDPETPGLIPLLVKDLLRRREKLVNERINCQLKFSYMEVYNEQVKDLLGNDNNNKKCRVREHPITGPYVENLSEYNINNFQSFLEYLQRGNQIRSTAPTSMNDSSSRSHAIITLSVIQTKFKQTNDGGSDDDTTIGEADEEMISNIKLVDLAGSERLSKTKVFKQQDRLKEGTLINKSLTVLGRCINILSDTNNQNNQNNSPMVPYRDSVLTYILKENLSGNSKTFMLFCISPVDFEESYQTLNYATQVKKIRTKAKANKKKIVGGNKTQLDWSTLQDEDSEIVSDLKDEVRQLTEELQSLKSSSVNQHENDQEKWLKLTQFLESQTETVRFENKYLQHKLKQKSAEINELKNQVAYMYREVVEIVETSEQERKHMNKKMINRSANVILEQCLLGQSEVHDDINKFDPKYVF</sequence>
<dbReference type="Proteomes" id="UP001497600">
    <property type="component" value="Chromosome H"/>
</dbReference>
<dbReference type="InterPro" id="IPR027417">
    <property type="entry name" value="P-loop_NTPase"/>
</dbReference>
<dbReference type="SMART" id="SM00129">
    <property type="entry name" value="KISc"/>
    <property type="match status" value="1"/>
</dbReference>
<accession>A0ABP0EJB3</accession>
<feature type="binding site" evidence="1">
    <location>
        <begin position="110"/>
        <end position="117"/>
    </location>
    <ligand>
        <name>ATP</name>
        <dbReference type="ChEBI" id="CHEBI:30616"/>
    </ligand>
</feature>
<dbReference type="PRINTS" id="PR00380">
    <property type="entry name" value="KINESINHEAVY"/>
</dbReference>
<evidence type="ECO:0000313" key="5">
    <source>
        <dbReference type="Proteomes" id="UP001497600"/>
    </source>
</evidence>
<name>A0ABP0EJB3_9ASCO</name>
<evidence type="ECO:0000313" key="4">
    <source>
        <dbReference type="EMBL" id="CAK7920490.1"/>
    </source>
</evidence>
<feature type="domain" description="Kinesin motor" evidence="3">
    <location>
        <begin position="8"/>
        <end position="373"/>
    </location>
</feature>
<evidence type="ECO:0000256" key="2">
    <source>
        <dbReference type="SAM" id="Coils"/>
    </source>
</evidence>
<protein>
    <recommendedName>
        <fullName evidence="3">Kinesin motor domain-containing protein</fullName>
    </recommendedName>
</protein>
<dbReference type="InterPro" id="IPR001752">
    <property type="entry name" value="Kinesin_motor_dom"/>
</dbReference>
<proteinExistence type="inferred from homology"/>
<keyword evidence="5" id="KW-1185">Reference proteome</keyword>
<dbReference type="SUPFAM" id="SSF52540">
    <property type="entry name" value="P-loop containing nucleoside triphosphate hydrolases"/>
    <property type="match status" value="1"/>
</dbReference>
<feature type="coiled-coil region" evidence="2">
    <location>
        <begin position="398"/>
        <end position="425"/>
    </location>
</feature>